<proteinExistence type="predicted"/>
<dbReference type="SUPFAM" id="SSF50891">
    <property type="entry name" value="Cyclophilin-like"/>
    <property type="match status" value="1"/>
</dbReference>
<evidence type="ECO:0000256" key="2">
    <source>
        <dbReference type="ARBA" id="ARBA00022801"/>
    </source>
</evidence>
<keyword evidence="3" id="KW-0067">ATP-binding</keyword>
<comment type="caution">
    <text evidence="5">The sequence shown here is derived from an EMBL/GenBank/DDBJ whole genome shotgun (WGS) entry which is preliminary data.</text>
</comment>
<keyword evidence="6" id="KW-1185">Reference proteome</keyword>
<dbReference type="SMART" id="SM00797">
    <property type="entry name" value="AHS2"/>
    <property type="match status" value="1"/>
</dbReference>
<keyword evidence="2" id="KW-0378">Hydrolase</keyword>
<dbReference type="PANTHER" id="PTHR43309:SF5">
    <property type="entry name" value="5-OXOPROLINASE SUBUNIT C"/>
    <property type="match status" value="1"/>
</dbReference>
<dbReference type="InterPro" id="IPR003778">
    <property type="entry name" value="CT_A_B"/>
</dbReference>
<evidence type="ECO:0000256" key="1">
    <source>
        <dbReference type="ARBA" id="ARBA00022741"/>
    </source>
</evidence>
<accession>A0ABT3CUJ7</accession>
<dbReference type="EMBL" id="JAOYOD010000001">
    <property type="protein sequence ID" value="MCV9387229.1"/>
    <property type="molecule type" value="Genomic_DNA"/>
</dbReference>
<keyword evidence="1" id="KW-0547">Nucleotide-binding</keyword>
<dbReference type="RefSeq" id="WP_264138055.1">
    <property type="nucleotide sequence ID" value="NZ_JAOYOD010000001.1"/>
</dbReference>
<sequence>MSGRLTLHIEKPGLQTTVQDYGRLGCQEQGIPVGGAMGIDLYALANQIVGNEDGEPALEITVAGPKITFEGFGLLAITGADLSPSLNGLPISNGEPISVSTGDCLAFGRVVSGCRAYLAIRGKWPQPQWLGSVSPLNSAGFTENLLRKGSRFTIDTSLDQPRKEISVKGAFPNLRKAIRVTVAPESKYFEGAIVQLLDQEHMVAHESNRMGIRLEGCLSLDQKHEIISSPVFPGVIQLTHSGQPIILMADAQTTGGYPRIAVVDKRQLGQLAQLKPGDKLSFEWNN</sequence>
<reference evidence="5 6" key="1">
    <citation type="submission" date="2022-10" db="EMBL/GenBank/DDBJ databases">
        <title>Comparative genomics and taxonomic characterization of three novel marine species of genus Reichenbachiella exhibiting antioxidant and polysaccharide degradation activities.</title>
        <authorList>
            <person name="Muhammad N."/>
            <person name="Lee Y.-J."/>
            <person name="Ko J."/>
            <person name="Kim S.-G."/>
        </authorList>
    </citation>
    <scope>NUCLEOTIDE SEQUENCE [LARGE SCALE GENOMIC DNA]</scope>
    <source>
        <strain evidence="5 6">ABR2-5</strain>
    </source>
</reference>
<dbReference type="Pfam" id="PF02626">
    <property type="entry name" value="CT_A_B"/>
    <property type="match status" value="1"/>
</dbReference>
<protein>
    <submittedName>
        <fullName evidence="5">Biotin-dependent carboxyltransferase family protein</fullName>
    </submittedName>
</protein>
<dbReference type="Gene3D" id="2.40.100.10">
    <property type="entry name" value="Cyclophilin-like"/>
    <property type="match status" value="1"/>
</dbReference>
<name>A0ABT3CUJ7_9BACT</name>
<gene>
    <name evidence="5" type="ORF">N7U62_11175</name>
</gene>
<dbReference type="PANTHER" id="PTHR43309">
    <property type="entry name" value="5-OXOPROLINASE SUBUNIT C"/>
    <property type="match status" value="1"/>
</dbReference>
<dbReference type="InterPro" id="IPR029000">
    <property type="entry name" value="Cyclophilin-like_dom_sf"/>
</dbReference>
<dbReference type="InterPro" id="IPR052708">
    <property type="entry name" value="PxpC"/>
</dbReference>
<evidence type="ECO:0000313" key="6">
    <source>
        <dbReference type="Proteomes" id="UP001300692"/>
    </source>
</evidence>
<feature type="domain" description="Carboxyltransferase" evidence="4">
    <location>
        <begin position="28"/>
        <end position="286"/>
    </location>
</feature>
<evidence type="ECO:0000256" key="3">
    <source>
        <dbReference type="ARBA" id="ARBA00022840"/>
    </source>
</evidence>
<evidence type="ECO:0000259" key="4">
    <source>
        <dbReference type="SMART" id="SM00797"/>
    </source>
</evidence>
<dbReference type="NCBIfam" id="TIGR00724">
    <property type="entry name" value="urea_amlyse_rel"/>
    <property type="match status" value="1"/>
</dbReference>
<evidence type="ECO:0000313" key="5">
    <source>
        <dbReference type="EMBL" id="MCV9387229.1"/>
    </source>
</evidence>
<dbReference type="Proteomes" id="UP001300692">
    <property type="component" value="Unassembled WGS sequence"/>
</dbReference>
<organism evidence="5 6">
    <name type="scientific">Reichenbachiella ulvae</name>
    <dbReference type="NCBI Taxonomy" id="2980104"/>
    <lineage>
        <taxon>Bacteria</taxon>
        <taxon>Pseudomonadati</taxon>
        <taxon>Bacteroidota</taxon>
        <taxon>Cytophagia</taxon>
        <taxon>Cytophagales</taxon>
        <taxon>Reichenbachiellaceae</taxon>
        <taxon>Reichenbachiella</taxon>
    </lineage>
</organism>